<name>A0A6I6CU35_9GAMM</name>
<dbReference type="Pfam" id="PF07963">
    <property type="entry name" value="N_methyl"/>
    <property type="match status" value="1"/>
</dbReference>
<feature type="transmembrane region" description="Helical" evidence="1">
    <location>
        <begin position="21"/>
        <end position="43"/>
    </location>
</feature>
<keyword evidence="1" id="KW-1133">Transmembrane helix</keyword>
<protein>
    <recommendedName>
        <fullName evidence="4">Prepilin-type N-terminal cleavage/methylation domain-containing protein</fullName>
    </recommendedName>
</protein>
<keyword evidence="1" id="KW-0472">Membrane</keyword>
<evidence type="ECO:0000256" key="1">
    <source>
        <dbReference type="SAM" id="Phobius"/>
    </source>
</evidence>
<dbReference type="AlphaFoldDB" id="A0A6I6CU35"/>
<dbReference type="InterPro" id="IPR012902">
    <property type="entry name" value="N_methyl_site"/>
</dbReference>
<dbReference type="RefSeq" id="WP_156227348.1">
    <property type="nucleotide sequence ID" value="NZ_CP046415.1"/>
</dbReference>
<evidence type="ECO:0008006" key="4">
    <source>
        <dbReference type="Google" id="ProtNLM"/>
    </source>
</evidence>
<proteinExistence type="predicted"/>
<dbReference type="Proteomes" id="UP000427716">
    <property type="component" value="Chromosome"/>
</dbReference>
<evidence type="ECO:0000313" key="2">
    <source>
        <dbReference type="EMBL" id="QGT77489.1"/>
    </source>
</evidence>
<dbReference type="EMBL" id="CP046415">
    <property type="protein sequence ID" value="QGT77489.1"/>
    <property type="molecule type" value="Genomic_DNA"/>
</dbReference>
<organism evidence="2 3">
    <name type="scientific">Guyparkeria halophila</name>
    <dbReference type="NCBI Taxonomy" id="47960"/>
    <lineage>
        <taxon>Bacteria</taxon>
        <taxon>Pseudomonadati</taxon>
        <taxon>Pseudomonadota</taxon>
        <taxon>Gammaproteobacteria</taxon>
        <taxon>Chromatiales</taxon>
        <taxon>Thioalkalibacteraceae</taxon>
        <taxon>Guyparkeria</taxon>
    </lineage>
</organism>
<dbReference type="InterPro" id="IPR032092">
    <property type="entry name" value="PilW"/>
</dbReference>
<dbReference type="Pfam" id="PF16074">
    <property type="entry name" value="PilW"/>
    <property type="match status" value="1"/>
</dbReference>
<keyword evidence="3" id="KW-1185">Reference proteome</keyword>
<reference evidence="2 3" key="1">
    <citation type="submission" date="2019-11" db="EMBL/GenBank/DDBJ databases">
        <authorList>
            <person name="Zhang J."/>
            <person name="Sun C."/>
        </authorList>
    </citation>
    <scope>NUCLEOTIDE SEQUENCE [LARGE SCALE GENOMIC DNA]</scope>
    <source>
        <strain evidence="3">sp2</strain>
    </source>
</reference>
<evidence type="ECO:0000313" key="3">
    <source>
        <dbReference type="Proteomes" id="UP000427716"/>
    </source>
</evidence>
<dbReference type="GO" id="GO:0043683">
    <property type="term" value="P:type IV pilus assembly"/>
    <property type="evidence" value="ECO:0007669"/>
    <property type="project" value="InterPro"/>
</dbReference>
<dbReference type="PROSITE" id="PS00409">
    <property type="entry name" value="PROKAR_NTER_METHYL"/>
    <property type="match status" value="1"/>
</dbReference>
<sequence>MKIRPRQRTRSAQAQQTGLSLIELMVALVLGLLLIAAAIQIFLGSKQTYRTTEASSRVQENGRFANLFLSQDLRMAGYFGCLGQAGMQFTNNVDGSKFDSDAQAAIDISPEGAIQGFEIGTSGLPQDLSDLGLSAGTNAGDVLPDTEAVIVRHASQCPGGNVVQQMPDSAANIKIADAASCELDQNDIALITDCETADAFAISNNPQSGGGGVPKDTLTHANNINLGTTLSKSYGEDAWVYSFQASIYYLGNNTAGEPALYRRKLINGSLSSEELVEHVEDIAFEFGLDTNGDYVADSYRDTGSVSNWAQVVAARYSLVARSHEQNVTQTVQNYTFDGEALTGDDRRLRHVFTDTISLRNRLK</sequence>
<dbReference type="KEGG" id="ghl:GM160_00545"/>
<accession>A0A6I6CU35</accession>
<keyword evidence="1" id="KW-0812">Transmembrane</keyword>
<gene>
    <name evidence="2" type="ORF">GM160_00545</name>
</gene>